<dbReference type="RefSeq" id="XP_037189892.1">
    <property type="nucleotide sequence ID" value="XM_037339842.1"/>
</dbReference>
<evidence type="ECO:0000313" key="1">
    <source>
        <dbReference type="EMBL" id="KAF5870945.1"/>
    </source>
</evidence>
<dbReference type="GeneID" id="59263534"/>
<evidence type="ECO:0000313" key="2">
    <source>
        <dbReference type="Proteomes" id="UP000531561"/>
    </source>
</evidence>
<dbReference type="Proteomes" id="UP000531561">
    <property type="component" value="Unassembled WGS sequence"/>
</dbReference>
<accession>A0A8H6EGD5</accession>
<keyword evidence="2" id="KW-1185">Reference proteome</keyword>
<organism evidence="1 2">
    <name type="scientific">Botrytis fragariae</name>
    <dbReference type="NCBI Taxonomy" id="1964551"/>
    <lineage>
        <taxon>Eukaryota</taxon>
        <taxon>Fungi</taxon>
        <taxon>Dikarya</taxon>
        <taxon>Ascomycota</taxon>
        <taxon>Pezizomycotina</taxon>
        <taxon>Leotiomycetes</taxon>
        <taxon>Helotiales</taxon>
        <taxon>Sclerotiniaceae</taxon>
        <taxon>Botrytis</taxon>
    </lineage>
</organism>
<sequence length="115" mass="13151">MKLEDIYMIDHLFRSCPHDIREDWFASAIGRCLVRNLRESDQTHLIRCMMSYRMDFHSSSAMLSSIIPKRPEVEYQGTITALLLQSSAAFFRLKTTLQNLGVDIAKFRGPVIAAG</sequence>
<dbReference type="AlphaFoldDB" id="A0A8H6EGD5"/>
<name>A0A8H6EGD5_9HELO</name>
<reference evidence="1 2" key="1">
    <citation type="journal article" date="2020" name="Phytopathology">
        <title>A high-quality genome resource of Botrytis fragariae, a new and rapidly spreading fungal pathogen causing strawberry gray mold in the U.S.A.</title>
        <authorList>
            <person name="Wu Y."/>
            <person name="Saski C.A."/>
            <person name="Schnabel G."/>
            <person name="Xiao S."/>
            <person name="Hu M."/>
        </authorList>
    </citation>
    <scope>NUCLEOTIDE SEQUENCE [LARGE SCALE GENOMIC DNA]</scope>
    <source>
        <strain evidence="1 2">BVB16</strain>
    </source>
</reference>
<dbReference type="EMBL" id="JABFCT010000013">
    <property type="protein sequence ID" value="KAF5870945.1"/>
    <property type="molecule type" value="Genomic_DNA"/>
</dbReference>
<proteinExistence type="predicted"/>
<comment type="caution">
    <text evidence="1">The sequence shown here is derived from an EMBL/GenBank/DDBJ whole genome shotgun (WGS) entry which is preliminary data.</text>
</comment>
<gene>
    <name evidence="1" type="ORF">Bfra_009499</name>
</gene>
<protein>
    <submittedName>
        <fullName evidence="1">Uncharacterized protein</fullName>
    </submittedName>
</protein>